<sequence>MHKDEIIAEIRRNRDACAARRHHNLAEIVADIKIRQKRPGCKLVDRRKPALSTRPNNRPCRVGQGEQAPVRGG</sequence>
<dbReference type="EMBL" id="CAADGH010000143">
    <property type="protein sequence ID" value="VFK77467.1"/>
    <property type="molecule type" value="Genomic_DNA"/>
</dbReference>
<name>A0A451BGT1_9GAMM</name>
<dbReference type="EMBL" id="CAADFQ010000152">
    <property type="protein sequence ID" value="VFK35849.1"/>
    <property type="molecule type" value="Genomic_DNA"/>
</dbReference>
<reference evidence="3" key="1">
    <citation type="submission" date="2019-02" db="EMBL/GenBank/DDBJ databases">
        <authorList>
            <person name="Gruber-Vodicka R. H."/>
            <person name="Seah K. B. B."/>
        </authorList>
    </citation>
    <scope>NUCLEOTIDE SEQUENCE</scope>
    <source>
        <strain evidence="3">BECK_BZ198</strain>
        <strain evidence="2">BECK_BZ199</strain>
    </source>
</reference>
<proteinExistence type="predicted"/>
<accession>A0A451BGT1</accession>
<protein>
    <submittedName>
        <fullName evidence="3">Uncharacterized protein</fullName>
    </submittedName>
</protein>
<gene>
    <name evidence="3" type="ORF">BECKMB1821H_GA0114242_11437</name>
    <name evidence="2" type="ORF">BECKMB1821I_GA0114274_11527</name>
</gene>
<evidence type="ECO:0000313" key="3">
    <source>
        <dbReference type="EMBL" id="VFK77467.1"/>
    </source>
</evidence>
<organism evidence="3">
    <name type="scientific">Candidatus Kentrum sp. MB</name>
    <dbReference type="NCBI Taxonomy" id="2138164"/>
    <lineage>
        <taxon>Bacteria</taxon>
        <taxon>Pseudomonadati</taxon>
        <taxon>Pseudomonadota</taxon>
        <taxon>Gammaproteobacteria</taxon>
        <taxon>Candidatus Kentrum</taxon>
    </lineage>
</organism>
<evidence type="ECO:0000256" key="1">
    <source>
        <dbReference type="SAM" id="MobiDB-lite"/>
    </source>
</evidence>
<dbReference type="AlphaFoldDB" id="A0A451BGT1"/>
<feature type="region of interest" description="Disordered" evidence="1">
    <location>
        <begin position="46"/>
        <end position="73"/>
    </location>
</feature>
<evidence type="ECO:0000313" key="2">
    <source>
        <dbReference type="EMBL" id="VFK35849.1"/>
    </source>
</evidence>